<feature type="compositionally biased region" description="Basic and acidic residues" evidence="11">
    <location>
        <begin position="237"/>
        <end position="249"/>
    </location>
</feature>
<evidence type="ECO:0000256" key="6">
    <source>
        <dbReference type="ARBA" id="ARBA00022679"/>
    </source>
</evidence>
<evidence type="ECO:0000256" key="3">
    <source>
        <dbReference type="ARBA" id="ARBA00013266"/>
    </source>
</evidence>
<dbReference type="EMBL" id="JAJNBZ010000031">
    <property type="protein sequence ID" value="MCE5172628.1"/>
    <property type="molecule type" value="Genomic_DNA"/>
</dbReference>
<evidence type="ECO:0000256" key="10">
    <source>
        <dbReference type="PIRNR" id="PIRNR000441"/>
    </source>
</evidence>
<dbReference type="NCBIfam" id="NF041874">
    <property type="entry name" value="EPS_EpsC"/>
    <property type="match status" value="1"/>
</dbReference>
<organism evidence="12 13">
    <name type="scientific">Paenibacillus profundus</name>
    <dbReference type="NCBI Taxonomy" id="1173085"/>
    <lineage>
        <taxon>Bacteria</taxon>
        <taxon>Bacillati</taxon>
        <taxon>Bacillota</taxon>
        <taxon>Bacilli</taxon>
        <taxon>Bacillales</taxon>
        <taxon>Paenibacillaceae</taxon>
        <taxon>Paenibacillus</taxon>
    </lineage>
</organism>
<keyword evidence="6 10" id="KW-0808">Transferase</keyword>
<dbReference type="PIRSF" id="PIRSF000441">
    <property type="entry name" value="CysE"/>
    <property type="match status" value="1"/>
</dbReference>
<comment type="pathway">
    <text evidence="1">Amino-acid biosynthesis; L-cysteine biosynthesis; L-cysteine from L-serine: step 1/2.</text>
</comment>
<sequence>MWRIIRRMQSDVRAVFDNDPAARSRFEVIFTYSGLHAIWAHLIAHWLYRHRWFTVARIISQASRFVTGIEIHPGARIGNRLFIDHGMGVVIGETCEIGDDVVIYQGVTLGGTGKEKGKRHPTIGNNVVISSGAKVLGSFKVGDNSSIGANSVVLREVPPNCTVVGIPGRIVKQDGIRIDRLNHAQLPDPVIDMLRSLQGEIDVLKAELQLCKPSKPRNIAGDQVDDQAGDPDAASKQPKENEDAAERLVEANVIKK</sequence>
<reference evidence="12 13" key="1">
    <citation type="submission" date="2021-11" db="EMBL/GenBank/DDBJ databases">
        <title>Draft genome sequence of Paenibacillus profundus YoMME, a new Gram-positive bacteria with exoelectrogenic properties.</title>
        <authorList>
            <person name="Hubenova Y."/>
            <person name="Hubenova E."/>
            <person name="Manasiev Y."/>
            <person name="Peykov S."/>
            <person name="Mitov M."/>
        </authorList>
    </citation>
    <scope>NUCLEOTIDE SEQUENCE [LARGE SCALE GENOMIC DNA]</scope>
    <source>
        <strain evidence="12 13">YoMME</strain>
    </source>
</reference>
<name>A0ABS8YQ85_9BACL</name>
<keyword evidence="13" id="KW-1185">Reference proteome</keyword>
<dbReference type="InterPro" id="IPR001451">
    <property type="entry name" value="Hexapep"/>
</dbReference>
<comment type="catalytic activity">
    <reaction evidence="9 10">
        <text>L-serine + acetyl-CoA = O-acetyl-L-serine + CoA</text>
        <dbReference type="Rhea" id="RHEA:24560"/>
        <dbReference type="ChEBI" id="CHEBI:33384"/>
        <dbReference type="ChEBI" id="CHEBI:57287"/>
        <dbReference type="ChEBI" id="CHEBI:57288"/>
        <dbReference type="ChEBI" id="CHEBI:58340"/>
        <dbReference type="EC" id="2.3.1.30"/>
    </reaction>
</comment>
<evidence type="ECO:0000256" key="8">
    <source>
        <dbReference type="ARBA" id="ARBA00023315"/>
    </source>
</evidence>
<protein>
    <recommendedName>
        <fullName evidence="4 10">Serine acetyltransferase</fullName>
        <ecNumber evidence="3 10">2.3.1.30</ecNumber>
    </recommendedName>
</protein>
<evidence type="ECO:0000256" key="2">
    <source>
        <dbReference type="ARBA" id="ARBA00007274"/>
    </source>
</evidence>
<dbReference type="Pfam" id="PF00132">
    <property type="entry name" value="Hexapep"/>
    <property type="match status" value="1"/>
</dbReference>
<evidence type="ECO:0000256" key="11">
    <source>
        <dbReference type="SAM" id="MobiDB-lite"/>
    </source>
</evidence>
<dbReference type="CDD" id="cd03354">
    <property type="entry name" value="LbH_SAT"/>
    <property type="match status" value="1"/>
</dbReference>
<proteinExistence type="inferred from homology"/>
<comment type="similarity">
    <text evidence="2 10">Belongs to the transferase hexapeptide repeat family.</text>
</comment>
<dbReference type="RefSeq" id="WP_233698723.1">
    <property type="nucleotide sequence ID" value="NZ_JAJNBZ010000031.1"/>
</dbReference>
<accession>A0ABS8YQ85</accession>
<evidence type="ECO:0000313" key="13">
    <source>
        <dbReference type="Proteomes" id="UP001199916"/>
    </source>
</evidence>
<dbReference type="InterPro" id="IPR011004">
    <property type="entry name" value="Trimer_LpxA-like_sf"/>
</dbReference>
<gene>
    <name evidence="12" type="primary">cysE</name>
    <name evidence="12" type="ORF">LQV63_25490</name>
</gene>
<dbReference type="PANTHER" id="PTHR42811">
    <property type="entry name" value="SERINE ACETYLTRANSFERASE"/>
    <property type="match status" value="1"/>
</dbReference>
<evidence type="ECO:0000256" key="1">
    <source>
        <dbReference type="ARBA" id="ARBA00004876"/>
    </source>
</evidence>
<dbReference type="EC" id="2.3.1.30" evidence="3 10"/>
<evidence type="ECO:0000256" key="7">
    <source>
        <dbReference type="ARBA" id="ARBA00023192"/>
    </source>
</evidence>
<evidence type="ECO:0000313" key="12">
    <source>
        <dbReference type="EMBL" id="MCE5172628.1"/>
    </source>
</evidence>
<dbReference type="InterPro" id="IPR053376">
    <property type="entry name" value="Serine_acetyltransferase"/>
</dbReference>
<evidence type="ECO:0000256" key="9">
    <source>
        <dbReference type="ARBA" id="ARBA00049486"/>
    </source>
</evidence>
<dbReference type="Gene3D" id="1.10.3130.10">
    <property type="entry name" value="serine acetyltransferase, domain 1"/>
    <property type="match status" value="1"/>
</dbReference>
<comment type="caution">
    <text evidence="12">The sequence shown here is derived from an EMBL/GenBank/DDBJ whole genome shotgun (WGS) entry which is preliminary data.</text>
</comment>
<dbReference type="SUPFAM" id="SSF51161">
    <property type="entry name" value="Trimeric LpxA-like enzymes"/>
    <property type="match status" value="1"/>
</dbReference>
<dbReference type="NCBIfam" id="TIGR01172">
    <property type="entry name" value="cysE"/>
    <property type="match status" value="1"/>
</dbReference>
<dbReference type="InterPro" id="IPR042122">
    <property type="entry name" value="Ser_AcTrfase_N_sf"/>
</dbReference>
<feature type="region of interest" description="Disordered" evidence="11">
    <location>
        <begin position="215"/>
        <end position="256"/>
    </location>
</feature>
<keyword evidence="7" id="KW-0198">Cysteine biosynthesis</keyword>
<dbReference type="Proteomes" id="UP001199916">
    <property type="component" value="Unassembled WGS sequence"/>
</dbReference>
<keyword evidence="5" id="KW-0028">Amino-acid biosynthesis</keyword>
<dbReference type="InterPro" id="IPR005881">
    <property type="entry name" value="Ser_O-AcTrfase"/>
</dbReference>
<keyword evidence="8 10" id="KW-0012">Acyltransferase</keyword>
<dbReference type="Gene3D" id="2.160.10.10">
    <property type="entry name" value="Hexapeptide repeat proteins"/>
    <property type="match status" value="1"/>
</dbReference>
<evidence type="ECO:0000256" key="5">
    <source>
        <dbReference type="ARBA" id="ARBA00022605"/>
    </source>
</evidence>
<dbReference type="GO" id="GO:0009001">
    <property type="term" value="F:serine O-acetyltransferase activity"/>
    <property type="evidence" value="ECO:0007669"/>
    <property type="project" value="UniProtKB-EC"/>
</dbReference>
<evidence type="ECO:0000256" key="4">
    <source>
        <dbReference type="ARBA" id="ARBA00018522"/>
    </source>
</evidence>
<dbReference type="InterPro" id="IPR045304">
    <property type="entry name" value="LbH_SAT"/>
</dbReference>